<name>A0A7X1EJP9_9ENTR</name>
<evidence type="ECO:0000313" key="2">
    <source>
        <dbReference type="EMBL" id="MBC2622729.1"/>
    </source>
</evidence>
<evidence type="ECO:0000256" key="1">
    <source>
        <dbReference type="SAM" id="MobiDB-lite"/>
    </source>
</evidence>
<gene>
    <name evidence="2" type="ORF">H7I73_24115</name>
</gene>
<proteinExistence type="predicted"/>
<dbReference type="EMBL" id="JACLAG010000010">
    <property type="protein sequence ID" value="MBC2622729.1"/>
    <property type="molecule type" value="Genomic_DNA"/>
</dbReference>
<comment type="caution">
    <text evidence="2">The sequence shown here is derived from an EMBL/GenBank/DDBJ whole genome shotgun (WGS) entry which is preliminary data.</text>
</comment>
<reference evidence="2 3" key="1">
    <citation type="submission" date="2020-08" db="EMBL/GenBank/DDBJ databases">
        <title>Emergence and comparative genomics analysis of Citrobacter in Fennec fox imported from North Africa to China.</title>
        <authorList>
            <person name="Zheng B."/>
        </authorList>
    </citation>
    <scope>NUCLEOTIDE SEQUENCE [LARGE SCALE GENOMIC DNA]</scope>
    <source>
        <strain evidence="2 3">FF141</strain>
    </source>
</reference>
<dbReference type="AlphaFoldDB" id="A0A7X1EJP9"/>
<protein>
    <submittedName>
        <fullName evidence="2">Uncharacterized protein</fullName>
    </submittedName>
</protein>
<dbReference type="RefSeq" id="WP_185656598.1">
    <property type="nucleotide sequence ID" value="NZ_JACLAG010000010.1"/>
</dbReference>
<organism evidence="2 3">
    <name type="scientific">Citrobacter cronae</name>
    <dbReference type="NCBI Taxonomy" id="1748967"/>
    <lineage>
        <taxon>Bacteria</taxon>
        <taxon>Pseudomonadati</taxon>
        <taxon>Pseudomonadota</taxon>
        <taxon>Gammaproteobacteria</taxon>
        <taxon>Enterobacterales</taxon>
        <taxon>Enterobacteriaceae</taxon>
        <taxon>Citrobacter</taxon>
        <taxon>Citrobacter freundii complex</taxon>
    </lineage>
</organism>
<accession>A0A7X1EJP9</accession>
<dbReference type="Proteomes" id="UP000548504">
    <property type="component" value="Unassembled WGS sequence"/>
</dbReference>
<feature type="compositionally biased region" description="Gly residues" evidence="1">
    <location>
        <begin position="157"/>
        <end position="168"/>
    </location>
</feature>
<sequence length="260" mass="26483">MLSTTNQLDAYKALTAAGGMTTPPSIEKSVEVVSNATAISTLLAGLFLSTVEYPETISTSTAQITGWASLLSELAKSTDAHVKLLREYADPSALIQLSIGWDVYCRANDLAATELPVSRAIADETHPENLRSALSALNTAPLKEAMDAINTALAAGAGGEEAGSGETGGTTSPTVTDDQIKALNDAVEGFTIPMANVTAAGDELKTIYEDAASSSNTAQTAYSNAISVALVNASVNDSTVASAITAITPATVLNALKGGS</sequence>
<feature type="region of interest" description="Disordered" evidence="1">
    <location>
        <begin position="157"/>
        <end position="176"/>
    </location>
</feature>
<evidence type="ECO:0000313" key="3">
    <source>
        <dbReference type="Proteomes" id="UP000548504"/>
    </source>
</evidence>